<evidence type="ECO:0000313" key="1">
    <source>
        <dbReference type="EnsemblPlants" id="AVESA.00010b.r2.7AG1203310.1.CDS"/>
    </source>
</evidence>
<dbReference type="Proteomes" id="UP001732700">
    <property type="component" value="Chromosome 7A"/>
</dbReference>
<protein>
    <submittedName>
        <fullName evidence="1">Uncharacterized protein</fullName>
    </submittedName>
</protein>
<dbReference type="EnsemblPlants" id="AVESA.00010b.r2.7AG1203310.1">
    <property type="protein sequence ID" value="AVESA.00010b.r2.7AG1203310.1.CDS"/>
    <property type="gene ID" value="AVESA.00010b.r2.7AG1203310"/>
</dbReference>
<name>A0ACD5ZP40_AVESA</name>
<reference evidence="1" key="2">
    <citation type="submission" date="2025-09" db="UniProtKB">
        <authorList>
            <consortium name="EnsemblPlants"/>
        </authorList>
    </citation>
    <scope>IDENTIFICATION</scope>
</reference>
<accession>A0ACD5ZP40</accession>
<reference evidence="1" key="1">
    <citation type="submission" date="2021-05" db="EMBL/GenBank/DDBJ databases">
        <authorList>
            <person name="Scholz U."/>
            <person name="Mascher M."/>
            <person name="Fiebig A."/>
        </authorList>
    </citation>
    <scope>NUCLEOTIDE SEQUENCE [LARGE SCALE GENOMIC DNA]</scope>
</reference>
<evidence type="ECO:0000313" key="2">
    <source>
        <dbReference type="Proteomes" id="UP001732700"/>
    </source>
</evidence>
<proteinExistence type="predicted"/>
<sequence>MASPLPIHDQVSIPVAAGDMQASAADFSTSKPLAEQAATLSISCMMDAKQFPPWSDLRPELLGLVLKRLPSLADRVRLRAVCHPWRFNTISETLPLPFPWLTLPNGSFLSIPGGEIHCMPVPNGASCHGSIDNSLFLMSSDVAAWQKEIDAHAHGPVSYKLVASSPPDSSPKWLAASLIIGNGYSDNICIIKPRVAAYSFKPSVGPYPLVDFVFFGGRLHIVSEFFKLFTVDFSEDLESNANISCAIDSIGDFLGPAKYLDPKRYYELEQYLVESGGKLFMVQRFMALEGFRSLHTVGFKVLEADMRTNPGQWRMVNDLGGHSLFLGKQSSKSLPAEESCGLQEDCIYFICDYPCPESSANPLHDAGIYNMRSGTIMPLHSGSSAVPQRQAGQWGLTWFFPPEAV</sequence>
<organism evidence="1 2">
    <name type="scientific">Avena sativa</name>
    <name type="common">Oat</name>
    <dbReference type="NCBI Taxonomy" id="4498"/>
    <lineage>
        <taxon>Eukaryota</taxon>
        <taxon>Viridiplantae</taxon>
        <taxon>Streptophyta</taxon>
        <taxon>Embryophyta</taxon>
        <taxon>Tracheophyta</taxon>
        <taxon>Spermatophyta</taxon>
        <taxon>Magnoliopsida</taxon>
        <taxon>Liliopsida</taxon>
        <taxon>Poales</taxon>
        <taxon>Poaceae</taxon>
        <taxon>BOP clade</taxon>
        <taxon>Pooideae</taxon>
        <taxon>Poodae</taxon>
        <taxon>Poeae</taxon>
        <taxon>Poeae Chloroplast Group 1 (Aveneae type)</taxon>
        <taxon>Aveninae</taxon>
        <taxon>Avena</taxon>
    </lineage>
</organism>
<keyword evidence="2" id="KW-1185">Reference proteome</keyword>